<evidence type="ECO:0000256" key="1">
    <source>
        <dbReference type="ARBA" id="ARBA00023125"/>
    </source>
</evidence>
<proteinExistence type="predicted"/>
<dbReference type="Pfam" id="PF18175">
    <property type="entry name" value="HU-CCDC81_bac_2"/>
    <property type="match status" value="1"/>
</dbReference>
<dbReference type="Gene3D" id="3.30.70.1070">
    <property type="entry name" value="Sporulation related repeat"/>
    <property type="match status" value="1"/>
</dbReference>
<dbReference type="PROSITE" id="PS51724">
    <property type="entry name" value="SPOR"/>
    <property type="match status" value="1"/>
</dbReference>
<feature type="transmembrane region" description="Helical" evidence="2">
    <location>
        <begin position="175"/>
        <end position="194"/>
    </location>
</feature>
<dbReference type="RefSeq" id="WP_160632093.1">
    <property type="nucleotide sequence ID" value="NZ_WWNE01000004.1"/>
</dbReference>
<dbReference type="EMBL" id="WWNE01000004">
    <property type="protein sequence ID" value="NBG65191.1"/>
    <property type="molecule type" value="Genomic_DNA"/>
</dbReference>
<dbReference type="SUPFAM" id="SSF110997">
    <property type="entry name" value="Sporulation related repeat"/>
    <property type="match status" value="1"/>
</dbReference>
<organism evidence="4 5">
    <name type="scientific">Acidiluteibacter ferrifornacis</name>
    <dbReference type="NCBI Taxonomy" id="2692424"/>
    <lineage>
        <taxon>Bacteria</taxon>
        <taxon>Pseudomonadati</taxon>
        <taxon>Bacteroidota</taxon>
        <taxon>Flavobacteriia</taxon>
        <taxon>Flavobacteriales</taxon>
        <taxon>Cryomorphaceae</taxon>
        <taxon>Acidiluteibacter</taxon>
    </lineage>
</organism>
<dbReference type="Pfam" id="PF18174">
    <property type="entry name" value="HU-CCDC81_bac_1"/>
    <property type="match status" value="1"/>
</dbReference>
<dbReference type="InterPro" id="IPR036680">
    <property type="entry name" value="SPOR-like_sf"/>
</dbReference>
<dbReference type="InterPro" id="IPR041268">
    <property type="entry name" value="HU-CCDC81_bac_2"/>
</dbReference>
<keyword evidence="2" id="KW-1133">Transmembrane helix</keyword>
<comment type="caution">
    <text evidence="4">The sequence shown here is derived from an EMBL/GenBank/DDBJ whole genome shotgun (WGS) entry which is preliminary data.</text>
</comment>
<keyword evidence="2" id="KW-0472">Membrane</keyword>
<evidence type="ECO:0000256" key="2">
    <source>
        <dbReference type="SAM" id="Phobius"/>
    </source>
</evidence>
<dbReference type="GO" id="GO:0042834">
    <property type="term" value="F:peptidoglycan binding"/>
    <property type="evidence" value="ECO:0007669"/>
    <property type="project" value="InterPro"/>
</dbReference>
<dbReference type="GO" id="GO:0003677">
    <property type="term" value="F:DNA binding"/>
    <property type="evidence" value="ECO:0007669"/>
    <property type="project" value="UniProtKB-KW"/>
</dbReference>
<keyword evidence="5" id="KW-1185">Reference proteome</keyword>
<name>A0A6N9NI37_9FLAO</name>
<dbReference type="InterPro" id="IPR007730">
    <property type="entry name" value="SPOR-like_dom"/>
</dbReference>
<evidence type="ECO:0000313" key="4">
    <source>
        <dbReference type="EMBL" id="NBG65191.1"/>
    </source>
</evidence>
<keyword evidence="1" id="KW-0238">DNA-binding</keyword>
<sequence length="335" mass="38249">MNKGHIEQSISELLYQFDCVIIPDFGGFVTNYSGARIQSVQNTFSPPSKRISFNRNLTVNDGLLANYLANQHNVSFIEARKAIDEFVNATVASLGRGEKVKLEKIGMLYLDVEKNLQFLPDYGTNYLLDTFGMSNFKAIPIERPALEERIQKEIKERLVVVKAPTEEENKKRFGFYWAAAASVFIFMGIGYMSYKYQINNDSPVSYASLGLKYATPTYTYQPVERVVDQDFEDDFKWKLSTEVSEKVSSNEKSKVALLEEDELRYHVVGGCFSSEENAEKLYKRLQKKGYAARMVGTFKNLHTVSYSSFKTREEAVAMLDEVKNTENTSAWLLEK</sequence>
<dbReference type="Proteomes" id="UP000470771">
    <property type="component" value="Unassembled WGS sequence"/>
</dbReference>
<evidence type="ECO:0000259" key="3">
    <source>
        <dbReference type="PROSITE" id="PS51724"/>
    </source>
</evidence>
<accession>A0A6N9NI37</accession>
<dbReference type="SUPFAM" id="SSF47729">
    <property type="entry name" value="IHF-like DNA-binding proteins"/>
    <property type="match status" value="1"/>
</dbReference>
<keyword evidence="2" id="KW-0812">Transmembrane</keyword>
<dbReference type="Pfam" id="PF05036">
    <property type="entry name" value="SPOR"/>
    <property type="match status" value="1"/>
</dbReference>
<dbReference type="InterPro" id="IPR010992">
    <property type="entry name" value="IHF-like_DNA-bd_dom_sf"/>
</dbReference>
<reference evidence="4 5" key="1">
    <citation type="submission" date="2019-12" db="EMBL/GenBank/DDBJ databases">
        <authorList>
            <person name="Zhao J."/>
        </authorList>
    </citation>
    <scope>NUCLEOTIDE SEQUENCE [LARGE SCALE GENOMIC DNA]</scope>
    <source>
        <strain evidence="4 5">S-15</strain>
    </source>
</reference>
<dbReference type="AlphaFoldDB" id="A0A6N9NI37"/>
<dbReference type="InterPro" id="IPR040495">
    <property type="entry name" value="HU-CCDC81_bac_1"/>
</dbReference>
<protein>
    <recommendedName>
        <fullName evidence="3">SPOR domain-containing protein</fullName>
    </recommendedName>
</protein>
<feature type="domain" description="SPOR" evidence="3">
    <location>
        <begin position="259"/>
        <end position="335"/>
    </location>
</feature>
<gene>
    <name evidence="4" type="ORF">GQN54_03630</name>
</gene>
<evidence type="ECO:0000313" key="5">
    <source>
        <dbReference type="Proteomes" id="UP000470771"/>
    </source>
</evidence>